<keyword evidence="6 9" id="KW-0733">Signal recognition particle</keyword>
<keyword evidence="13" id="KW-1185">Reference proteome</keyword>
<dbReference type="SMART" id="SM00962">
    <property type="entry name" value="SRP54"/>
    <property type="match status" value="1"/>
</dbReference>
<dbReference type="AlphaFoldDB" id="A0A420ED78"/>
<evidence type="ECO:0000256" key="8">
    <source>
        <dbReference type="ARBA" id="ARBA00048027"/>
    </source>
</evidence>
<dbReference type="InterPro" id="IPR004780">
    <property type="entry name" value="SRP"/>
</dbReference>
<dbReference type="PANTHER" id="PTHR11564">
    <property type="entry name" value="SIGNAL RECOGNITION PARTICLE 54K PROTEIN SRP54"/>
    <property type="match status" value="1"/>
</dbReference>
<proteinExistence type="inferred from homology"/>
<dbReference type="GO" id="GO:0008312">
    <property type="term" value="F:7S RNA binding"/>
    <property type="evidence" value="ECO:0007669"/>
    <property type="project" value="InterPro"/>
</dbReference>
<dbReference type="SMART" id="SM00382">
    <property type="entry name" value="AAA"/>
    <property type="match status" value="1"/>
</dbReference>
<keyword evidence="5 9" id="KW-0342">GTP-binding</keyword>
<evidence type="ECO:0000313" key="13">
    <source>
        <dbReference type="Proteomes" id="UP000286482"/>
    </source>
</evidence>
<dbReference type="Gene3D" id="1.20.120.140">
    <property type="entry name" value="Signal recognition particle SRP54, nucleotide-binding domain"/>
    <property type="match status" value="1"/>
</dbReference>
<dbReference type="OrthoDB" id="9804720at2"/>
<feature type="domain" description="SRP54-type proteins GTP-binding" evidence="11">
    <location>
        <begin position="269"/>
        <end position="282"/>
    </location>
</feature>
<comment type="subunit">
    <text evidence="9">Part of the signal recognition particle protein translocation system, which is composed of SRP and FtsY. SRP is a ribonucleoprotein composed of Ffh and a 4.5S RNA molecule.</text>
</comment>
<dbReference type="EC" id="3.6.5.4" evidence="9"/>
<comment type="function">
    <text evidence="9">Involved in targeting and insertion of nascent membrane proteins into the cytoplasmic membrane. Binds to the hydrophobic signal sequence of the ribosome-nascent chain (RNC) as it emerges from the ribosomes. The SRP-RNC complex is then targeted to the cytoplasmic membrane where it interacts with the SRP receptor FtsY. Interaction with FtsY leads to the transfer of the RNC complex to the Sec translocase for insertion into the membrane, the hydrolysis of GTP by both Ffh and FtsY, and the dissociation of the SRP-FtsY complex into the individual components.</text>
</comment>
<comment type="subcellular location">
    <subcellularLocation>
        <location evidence="9">Cytoplasm</location>
    </subcellularLocation>
    <text evidence="9">The SRP-RNC complex is targeted to the cytoplasmic membrane.</text>
</comment>
<dbReference type="Gene3D" id="1.10.260.30">
    <property type="entry name" value="Signal recognition particle, SRP54 subunit, M-domain"/>
    <property type="match status" value="1"/>
</dbReference>
<keyword evidence="9" id="KW-0963">Cytoplasm</keyword>
<dbReference type="RefSeq" id="WP_120354705.1">
    <property type="nucleotide sequence ID" value="NZ_RAQO01000005.1"/>
</dbReference>
<dbReference type="CDD" id="cd18539">
    <property type="entry name" value="SRP_G"/>
    <property type="match status" value="1"/>
</dbReference>
<dbReference type="Gene3D" id="3.40.50.300">
    <property type="entry name" value="P-loop containing nucleotide triphosphate hydrolases"/>
    <property type="match status" value="1"/>
</dbReference>
<comment type="caution">
    <text evidence="12">The sequence shown here is derived from an EMBL/GenBank/DDBJ whole genome shotgun (WGS) entry which is preliminary data.</text>
</comment>
<organism evidence="12 13">
    <name type="scientific">Alginatibacterium sediminis</name>
    <dbReference type="NCBI Taxonomy" id="2164068"/>
    <lineage>
        <taxon>Bacteria</taxon>
        <taxon>Pseudomonadati</taxon>
        <taxon>Pseudomonadota</taxon>
        <taxon>Gammaproteobacteria</taxon>
        <taxon>Alteromonadales</taxon>
        <taxon>Alteromonadaceae</taxon>
        <taxon>Alginatibacterium</taxon>
    </lineage>
</organism>
<dbReference type="PANTHER" id="PTHR11564:SF5">
    <property type="entry name" value="SIGNAL RECOGNITION PARTICLE SUBUNIT SRP54"/>
    <property type="match status" value="1"/>
</dbReference>
<dbReference type="SMART" id="SM00963">
    <property type="entry name" value="SRP54_N"/>
    <property type="match status" value="1"/>
</dbReference>
<protein>
    <recommendedName>
        <fullName evidence="9">Signal recognition particle protein</fullName>
        <ecNumber evidence="9">3.6.5.4</ecNumber>
    </recommendedName>
    <alternativeName>
        <fullName evidence="9">Fifty-four homolog</fullName>
    </alternativeName>
</protein>
<dbReference type="Pfam" id="PF02881">
    <property type="entry name" value="SRP54_N"/>
    <property type="match status" value="1"/>
</dbReference>
<dbReference type="SUPFAM" id="SSF52540">
    <property type="entry name" value="P-loop containing nucleoside triphosphate hydrolases"/>
    <property type="match status" value="1"/>
</dbReference>
<dbReference type="InterPro" id="IPR022941">
    <property type="entry name" value="SRP54"/>
</dbReference>
<accession>A0A420ED78</accession>
<dbReference type="InterPro" id="IPR000897">
    <property type="entry name" value="SRP54_GTPase_dom"/>
</dbReference>
<dbReference type="InterPro" id="IPR003593">
    <property type="entry name" value="AAA+_ATPase"/>
</dbReference>
<evidence type="ECO:0000256" key="5">
    <source>
        <dbReference type="ARBA" id="ARBA00023134"/>
    </source>
</evidence>
<evidence type="ECO:0000259" key="11">
    <source>
        <dbReference type="PROSITE" id="PS00300"/>
    </source>
</evidence>
<reference evidence="12 13" key="1">
    <citation type="submission" date="2018-09" db="EMBL/GenBank/DDBJ databases">
        <authorList>
            <person name="Wang Z."/>
        </authorList>
    </citation>
    <scope>NUCLEOTIDE SEQUENCE [LARGE SCALE GENOMIC DNA]</scope>
    <source>
        <strain evidence="12 13">ALS 81</strain>
    </source>
</reference>
<dbReference type="PROSITE" id="PS00300">
    <property type="entry name" value="SRP54"/>
    <property type="match status" value="1"/>
</dbReference>
<keyword evidence="2 9" id="KW-0547">Nucleotide-binding</keyword>
<feature type="binding site" evidence="9">
    <location>
        <begin position="248"/>
        <end position="251"/>
    </location>
    <ligand>
        <name>GTP</name>
        <dbReference type="ChEBI" id="CHEBI:37565"/>
    </ligand>
</feature>
<evidence type="ECO:0000313" key="12">
    <source>
        <dbReference type="EMBL" id="RKF18626.1"/>
    </source>
</evidence>
<dbReference type="InterPro" id="IPR042101">
    <property type="entry name" value="SRP54_N_sf"/>
</dbReference>
<evidence type="ECO:0000256" key="6">
    <source>
        <dbReference type="ARBA" id="ARBA00023135"/>
    </source>
</evidence>
<evidence type="ECO:0000256" key="3">
    <source>
        <dbReference type="ARBA" id="ARBA00022801"/>
    </source>
</evidence>
<evidence type="ECO:0000256" key="9">
    <source>
        <dbReference type="HAMAP-Rule" id="MF_00306"/>
    </source>
</evidence>
<dbReference type="InterPro" id="IPR027417">
    <property type="entry name" value="P-loop_NTPase"/>
</dbReference>
<keyword evidence="3 9" id="KW-0378">Hydrolase</keyword>
<dbReference type="EMBL" id="RAQO01000005">
    <property type="protein sequence ID" value="RKF18626.1"/>
    <property type="molecule type" value="Genomic_DNA"/>
</dbReference>
<dbReference type="FunFam" id="3.40.50.300:FF:000022">
    <property type="entry name" value="Signal recognition particle 54 kDa subunit"/>
    <property type="match status" value="1"/>
</dbReference>
<keyword evidence="4 9" id="KW-0694">RNA-binding</keyword>
<dbReference type="Proteomes" id="UP000286482">
    <property type="component" value="Unassembled WGS sequence"/>
</dbReference>
<feature type="region of interest" description="Disordered" evidence="10">
    <location>
        <begin position="449"/>
        <end position="468"/>
    </location>
</feature>
<feature type="binding site" evidence="9">
    <location>
        <begin position="190"/>
        <end position="194"/>
    </location>
    <ligand>
        <name>GTP</name>
        <dbReference type="ChEBI" id="CHEBI:37565"/>
    </ligand>
</feature>
<dbReference type="Pfam" id="PF00448">
    <property type="entry name" value="SRP54"/>
    <property type="match status" value="1"/>
</dbReference>
<dbReference type="SUPFAM" id="SSF47446">
    <property type="entry name" value="Signal peptide-binding domain"/>
    <property type="match status" value="1"/>
</dbReference>
<comment type="similarity">
    <text evidence="1 9">Belongs to the GTP-binding SRP family. SRP54 subfamily.</text>
</comment>
<dbReference type="InterPro" id="IPR036891">
    <property type="entry name" value="Signal_recog_part_SRP54_M_sf"/>
</dbReference>
<sequence>MFENLSDRLSHTLKNISGRGRLTEDNIKDTMREVRMALLEADVALPVVREFVKKVKERGLGQDVNKSLSPGQAFVKIVQSELVSAMGEANEELDLASQPPAVVMMAGLQGAGKTTSVAKLARFLKERHKKKVMVVSADVYRPAAIKQLETLATEVGVDFFPSSVDQQPIAIVEAAVEQARTQFADVLLVDTAGRLHVDSDMMDEIKALHQAVNPIETLFVVDAMTGQDAANTAQAFNEALPLTGVILTKADGDARGGAALSIRHITGKPIKFMGVGEKTDALEPFHPDRIASRILGMGDVLSLIEEVERKVDKKQAQKLATKVQKGQGFDLEDFREQLVQMRNMGGMMGMMDKLPGMGQIPDAMKDQVGDKMTIQMEAMISSMTKGERARPEIIKGSRKRRIAAGSGTQIQDVNRLLKQFTQMQKMMKKMKGKGGMRKMMGKMQGMMPGGMGGGGMPPMGGGRGPGRF</sequence>
<evidence type="ECO:0000256" key="1">
    <source>
        <dbReference type="ARBA" id="ARBA00005450"/>
    </source>
</evidence>
<dbReference type="InterPro" id="IPR004125">
    <property type="entry name" value="Signal_recog_particle_SRP54_M"/>
</dbReference>
<evidence type="ECO:0000256" key="10">
    <source>
        <dbReference type="SAM" id="MobiDB-lite"/>
    </source>
</evidence>
<name>A0A420ED78_9ALTE</name>
<dbReference type="GO" id="GO:0005525">
    <property type="term" value="F:GTP binding"/>
    <property type="evidence" value="ECO:0007669"/>
    <property type="project" value="UniProtKB-UniRule"/>
</dbReference>
<evidence type="ECO:0000256" key="2">
    <source>
        <dbReference type="ARBA" id="ARBA00022741"/>
    </source>
</evidence>
<dbReference type="GO" id="GO:0006614">
    <property type="term" value="P:SRP-dependent cotranslational protein targeting to membrane"/>
    <property type="evidence" value="ECO:0007669"/>
    <property type="project" value="InterPro"/>
</dbReference>
<evidence type="ECO:0000256" key="7">
    <source>
        <dbReference type="ARBA" id="ARBA00023274"/>
    </source>
</evidence>
<comment type="catalytic activity">
    <reaction evidence="8 9">
        <text>GTP + H2O = GDP + phosphate + H(+)</text>
        <dbReference type="Rhea" id="RHEA:19669"/>
        <dbReference type="ChEBI" id="CHEBI:15377"/>
        <dbReference type="ChEBI" id="CHEBI:15378"/>
        <dbReference type="ChEBI" id="CHEBI:37565"/>
        <dbReference type="ChEBI" id="CHEBI:43474"/>
        <dbReference type="ChEBI" id="CHEBI:58189"/>
        <dbReference type="EC" id="3.6.5.4"/>
    </reaction>
</comment>
<dbReference type="InterPro" id="IPR013822">
    <property type="entry name" value="Signal_recog_particl_SRP54_hlx"/>
</dbReference>
<dbReference type="NCBIfam" id="TIGR00959">
    <property type="entry name" value="ffh"/>
    <property type="match status" value="1"/>
</dbReference>
<dbReference type="GO" id="GO:0003924">
    <property type="term" value="F:GTPase activity"/>
    <property type="evidence" value="ECO:0007669"/>
    <property type="project" value="UniProtKB-UniRule"/>
</dbReference>
<evidence type="ECO:0000256" key="4">
    <source>
        <dbReference type="ARBA" id="ARBA00022884"/>
    </source>
</evidence>
<dbReference type="Pfam" id="PF02978">
    <property type="entry name" value="SRP_SPB"/>
    <property type="match status" value="1"/>
</dbReference>
<dbReference type="GO" id="GO:0048500">
    <property type="term" value="C:signal recognition particle"/>
    <property type="evidence" value="ECO:0007669"/>
    <property type="project" value="UniProtKB-UniRule"/>
</dbReference>
<dbReference type="HAMAP" id="MF_00306">
    <property type="entry name" value="SRP54"/>
    <property type="match status" value="1"/>
</dbReference>
<keyword evidence="7 9" id="KW-0687">Ribonucleoprotein</keyword>
<comment type="domain">
    <text evidence="9">Composed of three domains: the N-terminal N domain, which is responsible for interactions with the ribosome, the central G domain, which binds GTP, and the C-terminal M domain, which binds the RNA and the signal sequence of the RNC.</text>
</comment>
<gene>
    <name evidence="9" type="primary">ffh</name>
    <name evidence="12" type="ORF">DBZ36_09475</name>
</gene>
<feature type="binding site" evidence="9">
    <location>
        <begin position="107"/>
        <end position="114"/>
    </location>
    <ligand>
        <name>GTP</name>
        <dbReference type="ChEBI" id="CHEBI:37565"/>
    </ligand>
</feature>